<proteinExistence type="evidence at protein level"/>
<name>Q9UWJ6_ARCFL</name>
<dbReference type="EC" id="1.6.5.-"/>
<dbReference type="PIR" id="S45669">
    <property type="entry name" value="S45669"/>
</dbReference>
<reference key="1">
    <citation type="journal article" date="1994" name="Eur. J. Biochem.">
        <authorList>
            <person name="Kunow J."/>
            <person name="Linder D."/>
            <person name="Stetter K.O."/>
            <person name="Thauer R.K."/>
        </authorList>
    </citation>
    <scope>PROTEIN SEQUENCE</scope>
</reference>
<dbReference type="AlphaFoldDB" id="Q9UWJ6"/>
<protein>
    <submittedName>
        <fullName>F420H2:2,3-dimethyl-1,4-naphthoquinone oxidoreductase 32 kDa polypeptide</fullName>
        <ecNumber>1.6.5.-</ecNumber>
    </submittedName>
</protein>
<organism>
    <name type="scientific">Archaeoglobus fulgidus</name>
    <dbReference type="NCBI Taxonomy" id="2234"/>
    <lineage>
        <taxon>Archaea</taxon>
        <taxon>Methanobacteriati</taxon>
        <taxon>Methanobacteriota</taxon>
        <taxon>Archaeoglobi</taxon>
        <taxon>Archaeoglobales</taxon>
        <taxon>Archaeoglobaceae</taxon>
        <taxon>Archaeoglobus</taxon>
    </lineage>
</organism>
<keyword id="KW-0903">Direct protein sequencing</keyword>
<accession>Q9UWJ6</accession>
<sequence>MIRLSKVKTDPIENLKKHAEAI</sequence>